<dbReference type="OrthoDB" id="439917at2759"/>
<dbReference type="GeneID" id="122139872"/>
<reference evidence="1" key="1">
    <citation type="submission" date="2025-08" db="UniProtKB">
        <authorList>
            <consortium name="RefSeq"/>
        </authorList>
    </citation>
    <scope>IDENTIFICATION</scope>
    <source>
        <tissue evidence="1">Muscle</tissue>
    </source>
</reference>
<dbReference type="KEGG" id="ccar:122139872"/>
<dbReference type="RefSeq" id="XP_042595999.1">
    <property type="nucleotide sequence ID" value="XM_042740065.1"/>
</dbReference>
<dbReference type="PANTHER" id="PTHR47236">
    <property type="entry name" value="GENE, 32742-RELATED-RELATED"/>
    <property type="match status" value="1"/>
</dbReference>
<name>A0A9Q9X674_CYPCA</name>
<proteinExistence type="predicted"/>
<protein>
    <submittedName>
        <fullName evidence="1">Uncharacterized protein LOC122139872</fullName>
    </submittedName>
</protein>
<dbReference type="SMART" id="SM01411">
    <property type="entry name" value="Ephrin_rec_like"/>
    <property type="match status" value="2"/>
</dbReference>
<organism evidence="1">
    <name type="scientific">Cyprinus carpio</name>
    <name type="common">Common carp</name>
    <dbReference type="NCBI Taxonomy" id="7962"/>
    <lineage>
        <taxon>Eukaryota</taxon>
        <taxon>Metazoa</taxon>
        <taxon>Chordata</taxon>
        <taxon>Craniata</taxon>
        <taxon>Vertebrata</taxon>
        <taxon>Euteleostomi</taxon>
        <taxon>Actinopterygii</taxon>
        <taxon>Neopterygii</taxon>
        <taxon>Teleostei</taxon>
        <taxon>Ostariophysi</taxon>
        <taxon>Cypriniformes</taxon>
        <taxon>Cyprinidae</taxon>
        <taxon>Cyprininae</taxon>
        <taxon>Cyprinus</taxon>
    </lineage>
</organism>
<accession>A0A9Q9X674</accession>
<dbReference type="Proteomes" id="UP001155660">
    <property type="component" value="Chromosome B15"/>
</dbReference>
<evidence type="ECO:0000313" key="1">
    <source>
        <dbReference type="RefSeq" id="XP_042595999.1"/>
    </source>
</evidence>
<dbReference type="AlphaFoldDB" id="A0A9Q9X674"/>
<dbReference type="PANTHER" id="PTHR47236:SF4">
    <property type="entry name" value="GENE 9195-RELATED"/>
    <property type="match status" value="1"/>
</dbReference>
<gene>
    <name evidence="1" type="primary">LOC122139872</name>
</gene>
<sequence>MIEGLQSQLDCSPCPPGFYCNTSALISPTGPCSAGHFCSSGATEPAPVSQMYGDICPAGHYCPEQSSAPLPCPVGFILQFKGATSSNDCSPCPPSRYCIAPGSSQPSGFCAPGHYCIGSTDTATPQASPSQQTCFCDLIHSSHLQMYDLCFLKHNITCSIHISGDAAGVWTDLDPRPQSEGYSESPLQIAETCTGFKGDLCPKAQ</sequence>